<keyword evidence="3" id="KW-1185">Reference proteome</keyword>
<evidence type="ECO:0000256" key="1">
    <source>
        <dbReference type="SAM" id="Phobius"/>
    </source>
</evidence>
<accession>A0A7R9MI23</accession>
<name>A0A7R9MI23_9ACAR</name>
<organism evidence="2">
    <name type="scientific">Oppiella nova</name>
    <dbReference type="NCBI Taxonomy" id="334625"/>
    <lineage>
        <taxon>Eukaryota</taxon>
        <taxon>Metazoa</taxon>
        <taxon>Ecdysozoa</taxon>
        <taxon>Arthropoda</taxon>
        <taxon>Chelicerata</taxon>
        <taxon>Arachnida</taxon>
        <taxon>Acari</taxon>
        <taxon>Acariformes</taxon>
        <taxon>Sarcoptiformes</taxon>
        <taxon>Oribatida</taxon>
        <taxon>Brachypylina</taxon>
        <taxon>Oppioidea</taxon>
        <taxon>Oppiidae</taxon>
        <taxon>Oppiella</taxon>
    </lineage>
</organism>
<evidence type="ECO:0000313" key="3">
    <source>
        <dbReference type="Proteomes" id="UP000728032"/>
    </source>
</evidence>
<keyword evidence="1" id="KW-1133">Transmembrane helix</keyword>
<feature type="transmembrane region" description="Helical" evidence="1">
    <location>
        <begin position="232"/>
        <end position="253"/>
    </location>
</feature>
<dbReference type="EMBL" id="OC932690">
    <property type="protein sequence ID" value="CAD7659614.1"/>
    <property type="molecule type" value="Genomic_DNA"/>
</dbReference>
<dbReference type="EMBL" id="CAJPVJ010017865">
    <property type="protein sequence ID" value="CAG2176776.1"/>
    <property type="molecule type" value="Genomic_DNA"/>
</dbReference>
<reference evidence="2" key="1">
    <citation type="submission" date="2020-11" db="EMBL/GenBank/DDBJ databases">
        <authorList>
            <person name="Tran Van P."/>
        </authorList>
    </citation>
    <scope>NUCLEOTIDE SEQUENCE</scope>
</reference>
<dbReference type="Proteomes" id="UP000728032">
    <property type="component" value="Unassembled WGS sequence"/>
</dbReference>
<dbReference type="AlphaFoldDB" id="A0A7R9MI23"/>
<protein>
    <submittedName>
        <fullName evidence="2">Uncharacterized protein</fullName>
    </submittedName>
</protein>
<feature type="transmembrane region" description="Helical" evidence="1">
    <location>
        <begin position="259"/>
        <end position="283"/>
    </location>
</feature>
<feature type="transmembrane region" description="Helical" evidence="1">
    <location>
        <begin position="115"/>
        <end position="138"/>
    </location>
</feature>
<keyword evidence="1" id="KW-0812">Transmembrane</keyword>
<sequence length="333" mass="37456">MEDILTTIEWVKQVWEKVPPELKAAAPHVPMCIYNITNTITEYTKKIRPLLKLYELLKNDVRLDPDTAKSIVDECGEFIGPDKEHVTQVLKTPLKIDPNVIQTLEGHLEKLISPLLWNSALASGLCLIMETIQLWYFWKQIKEARNICAESVATRTRISAIFDSVLAEIAKLDQFMIDMPDREVREIAMIEVTEQNDQIRDILHQAHIEIQSLKFKVQNAEMLLGKSRRDGVLSAAVCGVQVTSTIVNLTLLASMANPYLVVFNAVIAAGNVAVAAVNVGFAITTAEDMKRLQDELEEIGKLDYIRAALVQRFNDSVKEVRAHLKAQAMAHRS</sequence>
<evidence type="ECO:0000313" key="2">
    <source>
        <dbReference type="EMBL" id="CAD7659614.1"/>
    </source>
</evidence>
<proteinExistence type="predicted"/>
<keyword evidence="1" id="KW-0472">Membrane</keyword>
<gene>
    <name evidence="2" type="ORF">ONB1V03_LOCUS16209</name>
</gene>